<accession>A0A0L8SZL2</accession>
<dbReference type="Proteomes" id="UP000214596">
    <property type="component" value="Unassembled WGS sequence"/>
</dbReference>
<dbReference type="RefSeq" id="WP_005478153.1">
    <property type="nucleotide sequence ID" value="NZ_CAMFGX010000004.1"/>
</dbReference>
<dbReference type="Gene3D" id="1.25.40.10">
    <property type="entry name" value="Tetratricopeptide repeat domain"/>
    <property type="match status" value="1"/>
</dbReference>
<name>A0A0L8SZL2_VIBPH</name>
<dbReference type="SUPFAM" id="SSF48452">
    <property type="entry name" value="TPR-like"/>
    <property type="match status" value="1"/>
</dbReference>
<gene>
    <name evidence="1" type="ORF">CA163_08170</name>
</gene>
<dbReference type="OMA" id="MALCHYK"/>
<dbReference type="GeneID" id="1192061"/>
<protein>
    <submittedName>
        <fullName evidence="1">Regulator</fullName>
    </submittedName>
</protein>
<dbReference type="InterPro" id="IPR011990">
    <property type="entry name" value="TPR-like_helical_dom_sf"/>
</dbReference>
<comment type="caution">
    <text evidence="1">The sequence shown here is derived from an EMBL/GenBank/DDBJ whole genome shotgun (WGS) entry which is preliminary data.</text>
</comment>
<sequence length="162" mass="19035">MSEFEIEVDKLSEDFFELLEGKVIDEHINKIKKEKKVTIEILKELLDLGDAHYQKYQLKEAEIVYLSYTGLCPFDHRGPASLASIYLEQAQFQKALDMLNIVKTYPTADFDETLVNMALCHYKLKQYIEAAAVFIIIKSEKLNEFNQKRYDFLRKQLNPYLI</sequence>
<organism evidence="1 2">
    <name type="scientific">Vibrio parahaemolyticus</name>
    <dbReference type="NCBI Taxonomy" id="670"/>
    <lineage>
        <taxon>Bacteria</taxon>
        <taxon>Pseudomonadati</taxon>
        <taxon>Pseudomonadota</taxon>
        <taxon>Gammaproteobacteria</taxon>
        <taxon>Vibrionales</taxon>
        <taxon>Vibrionaceae</taxon>
        <taxon>Vibrio</taxon>
    </lineage>
</organism>
<dbReference type="EMBL" id="NIXT01000345">
    <property type="protein sequence ID" value="OXE33312.1"/>
    <property type="molecule type" value="Genomic_DNA"/>
</dbReference>
<proteinExistence type="predicted"/>
<evidence type="ECO:0000313" key="2">
    <source>
        <dbReference type="Proteomes" id="UP000214596"/>
    </source>
</evidence>
<evidence type="ECO:0000313" key="1">
    <source>
        <dbReference type="EMBL" id="OXE33312.1"/>
    </source>
</evidence>
<dbReference type="AlphaFoldDB" id="A0A0L8SZL2"/>
<dbReference type="OrthoDB" id="6455018at2"/>
<dbReference type="SMR" id="A0A0L8SZL2"/>
<reference evidence="1 2" key="1">
    <citation type="journal article" date="2017" name="Appl. Environ. Microbiol.">
        <title>Parallel evolution of two clades of a major Atlantic endemic Vibrio parahaemolyticus pathogen lineage by independent acquisition of related pathogenicity islands.</title>
        <authorList>
            <person name="Xu F."/>
            <person name="Gonzalez-Escalona N."/>
            <person name="Drees K.P."/>
            <person name="Sebra R.P."/>
            <person name="Cooper V.S."/>
            <person name="Jones S.H."/>
            <person name="Whistler C.A."/>
        </authorList>
    </citation>
    <scope>NUCLEOTIDE SEQUENCE [LARGE SCALE GENOMIC DNA]</scope>
    <source>
        <strain evidence="1 2">MAVP-3</strain>
    </source>
</reference>